<protein>
    <recommendedName>
        <fullName evidence="2">Protein kinase domain-containing protein</fullName>
    </recommendedName>
</protein>
<evidence type="ECO:0000256" key="1">
    <source>
        <dbReference type="SAM" id="MobiDB-lite"/>
    </source>
</evidence>
<dbReference type="GO" id="GO:0005634">
    <property type="term" value="C:nucleus"/>
    <property type="evidence" value="ECO:0007669"/>
    <property type="project" value="TreeGrafter"/>
</dbReference>
<comment type="caution">
    <text evidence="3">The sequence shown here is derived from an EMBL/GenBank/DDBJ whole genome shotgun (WGS) entry which is preliminary data.</text>
</comment>
<feature type="compositionally biased region" description="Polar residues" evidence="1">
    <location>
        <begin position="316"/>
        <end position="326"/>
    </location>
</feature>
<dbReference type="InterPro" id="IPR008266">
    <property type="entry name" value="Tyr_kinase_AS"/>
</dbReference>
<dbReference type="Proteomes" id="UP000444721">
    <property type="component" value="Unassembled WGS sequence"/>
</dbReference>
<accession>A0A6A5BWT1</accession>
<feature type="compositionally biased region" description="Polar residues" evidence="1">
    <location>
        <begin position="1"/>
        <end position="14"/>
    </location>
</feature>
<dbReference type="GO" id="GO:0004672">
    <property type="term" value="F:protein kinase activity"/>
    <property type="evidence" value="ECO:0007669"/>
    <property type="project" value="InterPro"/>
</dbReference>
<dbReference type="PANTHER" id="PTHR24345">
    <property type="entry name" value="SERINE/THREONINE-PROTEIN KINASE PLK"/>
    <property type="match status" value="1"/>
</dbReference>
<proteinExistence type="predicted"/>
<dbReference type="Pfam" id="PF00069">
    <property type="entry name" value="Pkinase"/>
    <property type="match status" value="1"/>
</dbReference>
<reference evidence="3 4" key="1">
    <citation type="journal article" date="2019" name="Sci. Rep.">
        <title>Nanopore sequencing improves the draft genome of the human pathogenic amoeba Naegleria fowleri.</title>
        <authorList>
            <person name="Liechti N."/>
            <person name="Schurch N."/>
            <person name="Bruggmann R."/>
            <person name="Wittwer M."/>
        </authorList>
    </citation>
    <scope>NUCLEOTIDE SEQUENCE [LARGE SCALE GENOMIC DNA]</scope>
    <source>
        <strain evidence="3 4">ATCC 30894</strain>
    </source>
</reference>
<keyword evidence="4" id="KW-1185">Reference proteome</keyword>
<dbReference type="EMBL" id="VFQX01000022">
    <property type="protein sequence ID" value="KAF0979786.1"/>
    <property type="molecule type" value="Genomic_DNA"/>
</dbReference>
<feature type="domain" description="Protein kinase" evidence="2">
    <location>
        <begin position="411"/>
        <end position="679"/>
    </location>
</feature>
<evidence type="ECO:0000313" key="4">
    <source>
        <dbReference type="Proteomes" id="UP000444721"/>
    </source>
</evidence>
<dbReference type="GeneID" id="68108157"/>
<dbReference type="Gene3D" id="1.10.510.10">
    <property type="entry name" value="Transferase(Phosphotransferase) domain 1"/>
    <property type="match status" value="1"/>
</dbReference>
<dbReference type="PROSITE" id="PS50011">
    <property type="entry name" value="PROTEIN_KINASE_DOM"/>
    <property type="match status" value="1"/>
</dbReference>
<dbReference type="AlphaFoldDB" id="A0A6A5BWT1"/>
<evidence type="ECO:0000313" key="3">
    <source>
        <dbReference type="EMBL" id="KAF0979786.1"/>
    </source>
</evidence>
<name>A0A6A5BWT1_NAEFO</name>
<sequence length="692" mass="78832">MSPNISVISNHSARTTATTTTTTHNNVTDGMITSQIASSHPNVTDLIDCHHPYHQHEPSSAQVLLASHFFTDDNYSPLLVQTTTTSFPSTTTTTKTKHHSTSSACSSCINSNINNTPTNQNNNNNNNTNNNLYRNISCSTPIAPTQTAGTVTPPQCLIPQECSNNTLSESVIQQRVRFIKDKMLLLVNFEGLTLRSVHDVNTIQQVLQELVGFHMKNILQSAQQSRKDKYGKLYSSNALRLQQQYQIDCFVCYENFSCDNEDLWIRFQHTMESLQQQFNFRMFEEFSCKNSYEARISQTMSILSEQDHVPAVFSRSLSPPRSSYMNSLEKDHNDSPSNTSISPLELTKPFSQDVISDHLDSALNSITKQPIKHVIQYHAKYFTSTTTSSSHQMDDSKSPSSEIYITINNRFELYKVLSRGTYGTVYKGQDNLHNTSVAVKELDLEMMDKIGAIEFAQREVEIMKLIKDHPHPHIVNTLDVIEEYETIVLSCNNKPPSKSFVYIVTEFCEKGSLENPLDEHEQHKEEDVQRYYVQMVLAIEHMHNVLSILHRDITLSNVCLDVNGNVKIVDFGLSDKFEKGKKYHRLFVGNGGYCCPEVLLKKCYAEEIDVYALGVVLYKLLTGYLPFRTAQDKFSMNYFIPLEEEEQISDTAKNVIQNLLEINLAKRWKLEDVKQDIWFKEGLQKLQSGSKQ</sequence>
<dbReference type="PROSITE" id="PS00109">
    <property type="entry name" value="PROTEIN_KINASE_TYR"/>
    <property type="match status" value="1"/>
</dbReference>
<dbReference type="RefSeq" id="XP_044564499.1">
    <property type="nucleotide sequence ID" value="XM_044713342.1"/>
</dbReference>
<evidence type="ECO:0000259" key="2">
    <source>
        <dbReference type="PROSITE" id="PS50011"/>
    </source>
</evidence>
<feature type="region of interest" description="Disordered" evidence="1">
    <location>
        <begin position="1"/>
        <end position="26"/>
    </location>
</feature>
<gene>
    <name evidence="3" type="ORF">FDP41_000939</name>
</gene>
<dbReference type="VEuPathDB" id="AmoebaDB:NfTy_050530"/>
<dbReference type="VEuPathDB" id="AmoebaDB:FDP41_000939"/>
<organism evidence="3 4">
    <name type="scientific">Naegleria fowleri</name>
    <name type="common">Brain eating amoeba</name>
    <dbReference type="NCBI Taxonomy" id="5763"/>
    <lineage>
        <taxon>Eukaryota</taxon>
        <taxon>Discoba</taxon>
        <taxon>Heterolobosea</taxon>
        <taxon>Tetramitia</taxon>
        <taxon>Eutetramitia</taxon>
        <taxon>Vahlkampfiidae</taxon>
        <taxon>Naegleria</taxon>
    </lineage>
</organism>
<dbReference type="VEuPathDB" id="AmoebaDB:NF0109150"/>
<dbReference type="InterPro" id="IPR011009">
    <property type="entry name" value="Kinase-like_dom_sf"/>
</dbReference>
<dbReference type="SUPFAM" id="SSF56112">
    <property type="entry name" value="Protein kinase-like (PK-like)"/>
    <property type="match status" value="1"/>
</dbReference>
<dbReference type="OMA" id="MDKIGAI"/>
<dbReference type="InterPro" id="IPR000719">
    <property type="entry name" value="Prot_kinase_dom"/>
</dbReference>
<dbReference type="GO" id="GO:0005524">
    <property type="term" value="F:ATP binding"/>
    <property type="evidence" value="ECO:0007669"/>
    <property type="project" value="InterPro"/>
</dbReference>
<feature type="region of interest" description="Disordered" evidence="1">
    <location>
        <begin position="316"/>
        <end position="343"/>
    </location>
</feature>
<dbReference type="OrthoDB" id="541276at2759"/>